<protein>
    <submittedName>
        <fullName evidence="4">Glucose-1-phosphate thymidylyltransferase</fullName>
    </submittedName>
</protein>
<dbReference type="Gene3D" id="3.90.550.10">
    <property type="entry name" value="Spore Coat Polysaccharide Biosynthesis Protein SpsA, Chain A"/>
    <property type="match status" value="1"/>
</dbReference>
<dbReference type="CDD" id="cd04181">
    <property type="entry name" value="NTP_transferase"/>
    <property type="match status" value="1"/>
</dbReference>
<evidence type="ECO:0000313" key="4">
    <source>
        <dbReference type="EMBL" id="PIW75606.1"/>
    </source>
</evidence>
<reference evidence="5" key="1">
    <citation type="submission" date="2017-09" db="EMBL/GenBank/DDBJ databases">
        <title>Depth-based differentiation of microbial function through sediment-hosted aquifers and enrichment of novel symbionts in the deep terrestrial subsurface.</title>
        <authorList>
            <person name="Probst A.J."/>
            <person name="Ladd B."/>
            <person name="Jarett J.K."/>
            <person name="Geller-Mcgrath D.E."/>
            <person name="Sieber C.M.K."/>
            <person name="Emerson J.B."/>
            <person name="Anantharaman K."/>
            <person name="Thomas B.C."/>
            <person name="Malmstrom R."/>
            <person name="Stieglmeier M."/>
            <person name="Klingl A."/>
            <person name="Woyke T."/>
            <person name="Ryan C.M."/>
            <person name="Banfield J.F."/>
        </authorList>
    </citation>
    <scope>NUCLEOTIDE SEQUENCE [LARGE SCALE GENOMIC DNA]</scope>
</reference>
<dbReference type="SUPFAM" id="SSF53448">
    <property type="entry name" value="Nucleotide-diphospho-sugar transferases"/>
    <property type="match status" value="1"/>
</dbReference>
<dbReference type="EMBL" id="PFGX01000030">
    <property type="protein sequence ID" value="PIW75606.1"/>
    <property type="molecule type" value="Genomic_DNA"/>
</dbReference>
<dbReference type="PANTHER" id="PTHR43584">
    <property type="entry name" value="NUCLEOTIDYL TRANSFERASE"/>
    <property type="match status" value="1"/>
</dbReference>
<dbReference type="Pfam" id="PF00483">
    <property type="entry name" value="NTP_transferase"/>
    <property type="match status" value="1"/>
</dbReference>
<feature type="domain" description="Nucleotidyl transferase" evidence="3">
    <location>
        <begin position="4"/>
        <end position="168"/>
    </location>
</feature>
<sequence length="170" mass="19100">MQCVFLAAGRGTRLRPLTDTTPKPLLEINKKPILAHSFEQLPDEIDQVILVVGWLGDKIRSYFGDNFLGREIVYVEHKEMLGTGYALSLCRDVLSDKFIVMMGDNLYCRRDIERCLAHDLCLSVKEVENPQDFAVVEVDAGGALKAVCEKPHNSASNLVNTALYVLDKRF</sequence>
<evidence type="ECO:0000259" key="3">
    <source>
        <dbReference type="Pfam" id="PF00483"/>
    </source>
</evidence>
<dbReference type="InterPro" id="IPR029044">
    <property type="entry name" value="Nucleotide-diphossugar_trans"/>
</dbReference>
<feature type="non-terminal residue" evidence="4">
    <location>
        <position position="170"/>
    </location>
</feature>
<keyword evidence="2" id="KW-0548">Nucleotidyltransferase</keyword>
<dbReference type="PANTHER" id="PTHR43584:SF8">
    <property type="entry name" value="N-ACETYLMURAMATE ALPHA-1-PHOSPHATE URIDYLYLTRANSFERASE"/>
    <property type="match status" value="1"/>
</dbReference>
<dbReference type="Proteomes" id="UP000231280">
    <property type="component" value="Unassembled WGS sequence"/>
</dbReference>
<accession>A0A2M7IGE9</accession>
<dbReference type="AlphaFoldDB" id="A0A2M7IGE9"/>
<dbReference type="InterPro" id="IPR050065">
    <property type="entry name" value="GlmU-like"/>
</dbReference>
<keyword evidence="1 4" id="KW-0808">Transferase</keyword>
<evidence type="ECO:0000256" key="2">
    <source>
        <dbReference type="ARBA" id="ARBA00022695"/>
    </source>
</evidence>
<evidence type="ECO:0000313" key="5">
    <source>
        <dbReference type="Proteomes" id="UP000231280"/>
    </source>
</evidence>
<gene>
    <name evidence="4" type="ORF">CO002_01080</name>
</gene>
<evidence type="ECO:0000256" key="1">
    <source>
        <dbReference type="ARBA" id="ARBA00022679"/>
    </source>
</evidence>
<proteinExistence type="predicted"/>
<dbReference type="InterPro" id="IPR005835">
    <property type="entry name" value="NTP_transferase_dom"/>
</dbReference>
<dbReference type="GO" id="GO:0016779">
    <property type="term" value="F:nucleotidyltransferase activity"/>
    <property type="evidence" value="ECO:0007669"/>
    <property type="project" value="UniProtKB-KW"/>
</dbReference>
<comment type="caution">
    <text evidence="4">The sequence shown here is derived from an EMBL/GenBank/DDBJ whole genome shotgun (WGS) entry which is preliminary data.</text>
</comment>
<name>A0A2M7IGE9_9BACT</name>
<organism evidence="4 5">
    <name type="scientific">Candidatus Portnoybacteria bacterium CG_4_8_14_3_um_filter_44_10</name>
    <dbReference type="NCBI Taxonomy" id="1974802"/>
    <lineage>
        <taxon>Bacteria</taxon>
        <taxon>Candidatus Portnoyibacteriota</taxon>
    </lineage>
</organism>